<dbReference type="Pfam" id="PF18029">
    <property type="entry name" value="Glyoxalase_6"/>
    <property type="match status" value="2"/>
</dbReference>
<reference evidence="2 3" key="1">
    <citation type="submission" date="2019-07" db="EMBL/GenBank/DDBJ databases">
        <title>Cryptosporangium phraense sp. nov., isolated from plant litter.</title>
        <authorList>
            <person name="Suriyachadkun C."/>
        </authorList>
    </citation>
    <scope>NUCLEOTIDE SEQUENCE [LARGE SCALE GENOMIC DNA]</scope>
    <source>
        <strain evidence="2 3">A-T 5661</strain>
    </source>
</reference>
<accession>A0A545AJ31</accession>
<keyword evidence="3" id="KW-1185">Reference proteome</keyword>
<dbReference type="SUPFAM" id="SSF54593">
    <property type="entry name" value="Glyoxalase/Bleomycin resistance protein/Dihydroxybiphenyl dioxygenase"/>
    <property type="match status" value="2"/>
</dbReference>
<dbReference type="InParanoid" id="A0A545AJ31"/>
<sequence>MTGVGRLEMVAIDAPDIDKLAAFYAELAGWEIVRRDPDWITVRTPEGNEVAFQLAPDLVPPQWPGQEHPQQFHLDLQIDGYQAAAERAVELGATRLADGPTWITLADPAGHPFDLCQADGVGPAMKLFASTVDAPDAAGLARFYAGVLGMEVTYEGPEGALIAGEDHRGAATSVMFQQISGYTAPRWPDPAYPQQAHFDIEVDDLDAGEAAVLELGAERLPGQGKGFRVFADPAGHPFCLTVRM</sequence>
<dbReference type="CDD" id="cd06587">
    <property type="entry name" value="VOC"/>
    <property type="match status" value="2"/>
</dbReference>
<organism evidence="2 3">
    <name type="scientific">Cryptosporangium phraense</name>
    <dbReference type="NCBI Taxonomy" id="2593070"/>
    <lineage>
        <taxon>Bacteria</taxon>
        <taxon>Bacillati</taxon>
        <taxon>Actinomycetota</taxon>
        <taxon>Actinomycetes</taxon>
        <taxon>Cryptosporangiales</taxon>
        <taxon>Cryptosporangiaceae</taxon>
        <taxon>Cryptosporangium</taxon>
    </lineage>
</organism>
<name>A0A545AJ31_9ACTN</name>
<dbReference type="EMBL" id="VIRS01000027">
    <property type="protein sequence ID" value="TQS41336.1"/>
    <property type="molecule type" value="Genomic_DNA"/>
</dbReference>
<dbReference type="RefSeq" id="WP_142708208.1">
    <property type="nucleotide sequence ID" value="NZ_VIRS01000027.1"/>
</dbReference>
<dbReference type="PROSITE" id="PS51819">
    <property type="entry name" value="VOC"/>
    <property type="match status" value="2"/>
</dbReference>
<dbReference type="Proteomes" id="UP000317982">
    <property type="component" value="Unassembled WGS sequence"/>
</dbReference>
<dbReference type="InterPro" id="IPR037523">
    <property type="entry name" value="VOC_core"/>
</dbReference>
<proteinExistence type="predicted"/>
<evidence type="ECO:0000313" key="2">
    <source>
        <dbReference type="EMBL" id="TQS41336.1"/>
    </source>
</evidence>
<comment type="caution">
    <text evidence="2">The sequence shown here is derived from an EMBL/GenBank/DDBJ whole genome shotgun (WGS) entry which is preliminary data.</text>
</comment>
<dbReference type="AlphaFoldDB" id="A0A545AJ31"/>
<feature type="domain" description="VOC" evidence="1">
    <location>
        <begin position="126"/>
        <end position="243"/>
    </location>
</feature>
<dbReference type="OrthoDB" id="3212826at2"/>
<dbReference type="PANTHER" id="PTHR35908:SF1">
    <property type="entry name" value="CONSERVED PROTEIN"/>
    <property type="match status" value="1"/>
</dbReference>
<dbReference type="Gene3D" id="3.10.180.10">
    <property type="entry name" value="2,3-Dihydroxybiphenyl 1,2-Dioxygenase, domain 1"/>
    <property type="match status" value="2"/>
</dbReference>
<dbReference type="PANTHER" id="PTHR35908">
    <property type="entry name" value="HYPOTHETICAL FUSION PROTEIN"/>
    <property type="match status" value="1"/>
</dbReference>
<protein>
    <submittedName>
        <fullName evidence="2">VOC family protein</fullName>
    </submittedName>
</protein>
<dbReference type="InterPro" id="IPR041581">
    <property type="entry name" value="Glyoxalase_6"/>
</dbReference>
<feature type="domain" description="VOC" evidence="1">
    <location>
        <begin position="6"/>
        <end position="118"/>
    </location>
</feature>
<evidence type="ECO:0000259" key="1">
    <source>
        <dbReference type="PROSITE" id="PS51819"/>
    </source>
</evidence>
<evidence type="ECO:0000313" key="3">
    <source>
        <dbReference type="Proteomes" id="UP000317982"/>
    </source>
</evidence>
<dbReference type="InterPro" id="IPR029068">
    <property type="entry name" value="Glyas_Bleomycin-R_OHBP_Dase"/>
</dbReference>
<gene>
    <name evidence="2" type="ORF">FL583_29950</name>
</gene>